<keyword evidence="6 9" id="KW-1133">Transmembrane helix</keyword>
<comment type="similarity">
    <text evidence="9">Belongs to the SecD/SecF family. SecF subfamily.</text>
</comment>
<dbReference type="InterPro" id="IPR005665">
    <property type="entry name" value="SecF_bac"/>
</dbReference>
<keyword evidence="5 9" id="KW-0653">Protein transport</keyword>
<keyword evidence="7 9" id="KW-0811">Translocation</keyword>
<dbReference type="PANTHER" id="PTHR30081">
    <property type="entry name" value="PROTEIN-EXPORT MEMBRANE PROTEIN SEC"/>
    <property type="match status" value="1"/>
</dbReference>
<feature type="transmembrane region" description="Helical" evidence="9">
    <location>
        <begin position="168"/>
        <end position="190"/>
    </location>
</feature>
<feature type="transmembrane region" description="Helical" evidence="9">
    <location>
        <begin position="196"/>
        <end position="215"/>
    </location>
</feature>
<evidence type="ECO:0000256" key="10">
    <source>
        <dbReference type="SAM" id="MobiDB-lite"/>
    </source>
</evidence>
<organism evidence="12 13">
    <name type="scientific">Boudabousia marimammalium</name>
    <dbReference type="NCBI Taxonomy" id="156892"/>
    <lineage>
        <taxon>Bacteria</taxon>
        <taxon>Bacillati</taxon>
        <taxon>Actinomycetota</taxon>
        <taxon>Actinomycetes</taxon>
        <taxon>Actinomycetales</taxon>
        <taxon>Actinomycetaceae</taxon>
        <taxon>Boudabousia</taxon>
    </lineage>
</organism>
<keyword evidence="2 9" id="KW-0813">Transport</keyword>
<dbReference type="EMBL" id="MPDM01000003">
    <property type="protein sequence ID" value="OKL49972.1"/>
    <property type="molecule type" value="Genomic_DNA"/>
</dbReference>
<evidence type="ECO:0000313" key="12">
    <source>
        <dbReference type="EMBL" id="OKL49972.1"/>
    </source>
</evidence>
<evidence type="ECO:0000256" key="7">
    <source>
        <dbReference type="ARBA" id="ARBA00023010"/>
    </source>
</evidence>
<evidence type="ECO:0000256" key="6">
    <source>
        <dbReference type="ARBA" id="ARBA00022989"/>
    </source>
</evidence>
<evidence type="ECO:0000256" key="3">
    <source>
        <dbReference type="ARBA" id="ARBA00022475"/>
    </source>
</evidence>
<evidence type="ECO:0000259" key="11">
    <source>
        <dbReference type="Pfam" id="PF02355"/>
    </source>
</evidence>
<evidence type="ECO:0000256" key="4">
    <source>
        <dbReference type="ARBA" id="ARBA00022692"/>
    </source>
</evidence>
<dbReference type="OrthoDB" id="9774769at2"/>
<evidence type="ECO:0000256" key="5">
    <source>
        <dbReference type="ARBA" id="ARBA00022927"/>
    </source>
</evidence>
<dbReference type="STRING" id="156892.BM477_03490"/>
<keyword evidence="8 9" id="KW-0472">Membrane</keyword>
<feature type="domain" description="Protein export membrane protein SecD/SecF C-terminal" evidence="11">
    <location>
        <begin position="114"/>
        <end position="306"/>
    </location>
</feature>
<gene>
    <name evidence="9" type="primary">secF</name>
    <name evidence="12" type="ORF">BM477_03490</name>
</gene>
<dbReference type="Proteomes" id="UP000186465">
    <property type="component" value="Unassembled WGS sequence"/>
</dbReference>
<keyword evidence="3 9" id="KW-1003">Cell membrane</keyword>
<comment type="subcellular location">
    <subcellularLocation>
        <location evidence="1 9">Cell membrane</location>
        <topology evidence="1 9">Multi-pass membrane protein</topology>
    </subcellularLocation>
</comment>
<reference evidence="13" key="1">
    <citation type="submission" date="2016-11" db="EMBL/GenBank/DDBJ databases">
        <title>Actinomyces gypaetusis sp. nov. isolated from Gypaetus barbatus in Qinghai Tibet Plateau China.</title>
        <authorList>
            <person name="Meng X."/>
        </authorList>
    </citation>
    <scope>NUCLEOTIDE SEQUENCE [LARGE SCALE GENOMIC DNA]</scope>
    <source>
        <strain evidence="13">DSM 15383</strain>
    </source>
</reference>
<dbReference type="AlphaFoldDB" id="A0A1Q5PR78"/>
<feature type="transmembrane region" description="Helical" evidence="9">
    <location>
        <begin position="278"/>
        <end position="297"/>
    </location>
</feature>
<feature type="region of interest" description="Disordered" evidence="10">
    <location>
        <begin position="342"/>
        <end position="367"/>
    </location>
</feature>
<dbReference type="GO" id="GO:0015450">
    <property type="term" value="F:protein-transporting ATPase activity"/>
    <property type="evidence" value="ECO:0007669"/>
    <property type="project" value="InterPro"/>
</dbReference>
<evidence type="ECO:0000256" key="1">
    <source>
        <dbReference type="ARBA" id="ARBA00004651"/>
    </source>
</evidence>
<feature type="compositionally biased region" description="Basic residues" evidence="10">
    <location>
        <begin position="358"/>
        <end position="367"/>
    </location>
</feature>
<comment type="subunit">
    <text evidence="9">Forms a complex with SecD. Part of the essential Sec protein translocation apparatus which comprises SecA, SecYEG and auxiliary proteins SecDF. Other proteins may also be involved.</text>
</comment>
<evidence type="ECO:0000313" key="13">
    <source>
        <dbReference type="Proteomes" id="UP000186465"/>
    </source>
</evidence>
<evidence type="ECO:0000256" key="9">
    <source>
        <dbReference type="HAMAP-Rule" id="MF_01464"/>
    </source>
</evidence>
<accession>A0A1Q5PR78</accession>
<dbReference type="InterPro" id="IPR022813">
    <property type="entry name" value="SecD/SecF_arch_bac"/>
</dbReference>
<evidence type="ECO:0000256" key="8">
    <source>
        <dbReference type="ARBA" id="ARBA00023136"/>
    </source>
</evidence>
<dbReference type="Pfam" id="PF07549">
    <property type="entry name" value="Sec_GG"/>
    <property type="match status" value="1"/>
</dbReference>
<dbReference type="PANTHER" id="PTHR30081:SF8">
    <property type="entry name" value="PROTEIN TRANSLOCASE SUBUNIT SECF"/>
    <property type="match status" value="1"/>
</dbReference>
<dbReference type="Gene3D" id="1.20.1640.10">
    <property type="entry name" value="Multidrug efflux transporter AcrB transmembrane domain"/>
    <property type="match status" value="1"/>
</dbReference>
<evidence type="ECO:0000256" key="2">
    <source>
        <dbReference type="ARBA" id="ARBA00022448"/>
    </source>
</evidence>
<dbReference type="PRINTS" id="PR01755">
    <property type="entry name" value="SECFTRNLCASE"/>
</dbReference>
<feature type="transmembrane region" description="Helical" evidence="9">
    <location>
        <begin position="253"/>
        <end position="272"/>
    </location>
</feature>
<dbReference type="RefSeq" id="WP_075361297.1">
    <property type="nucleotide sequence ID" value="NZ_MPDM01000003.1"/>
</dbReference>
<dbReference type="InterPro" id="IPR022646">
    <property type="entry name" value="SecD/SecF_CS"/>
</dbReference>
<dbReference type="SUPFAM" id="SSF82866">
    <property type="entry name" value="Multidrug efflux transporter AcrB transmembrane domain"/>
    <property type="match status" value="1"/>
</dbReference>
<dbReference type="GO" id="GO:0005886">
    <property type="term" value="C:plasma membrane"/>
    <property type="evidence" value="ECO:0007669"/>
    <property type="project" value="UniProtKB-SubCell"/>
</dbReference>
<dbReference type="NCBIfam" id="TIGR00966">
    <property type="entry name" value="transloc_SecF"/>
    <property type="match status" value="1"/>
</dbReference>
<name>A0A1Q5PR78_9ACTO</name>
<dbReference type="GO" id="GO:0043952">
    <property type="term" value="P:protein transport by the Sec complex"/>
    <property type="evidence" value="ECO:0007669"/>
    <property type="project" value="UniProtKB-UniRule"/>
</dbReference>
<dbReference type="InterPro" id="IPR022645">
    <property type="entry name" value="SecD/SecF_bac"/>
</dbReference>
<dbReference type="HAMAP" id="MF_01464_B">
    <property type="entry name" value="SecF_B"/>
    <property type="match status" value="1"/>
</dbReference>
<dbReference type="GO" id="GO:0065002">
    <property type="term" value="P:intracellular protein transmembrane transport"/>
    <property type="evidence" value="ECO:0007669"/>
    <property type="project" value="UniProtKB-UniRule"/>
</dbReference>
<comment type="function">
    <text evidence="9">Part of the Sec protein translocase complex. Interacts with the SecYEG preprotein conducting channel. SecDF uses the proton motive force (PMF) to complete protein translocation after the ATP-dependent function of SecA.</text>
</comment>
<keyword evidence="4 9" id="KW-0812">Transmembrane</keyword>
<protein>
    <recommendedName>
        <fullName evidence="9">Protein-export membrane protein SecF</fullName>
    </recommendedName>
</protein>
<dbReference type="GO" id="GO:0006605">
    <property type="term" value="P:protein targeting"/>
    <property type="evidence" value="ECO:0007669"/>
    <property type="project" value="UniProtKB-UniRule"/>
</dbReference>
<dbReference type="Pfam" id="PF02355">
    <property type="entry name" value="SecD_SecF_C"/>
    <property type="match status" value="1"/>
</dbReference>
<sequence>MMSLSALGRDLHSGQRSLNVIGLRKIFLGAAISVMLIAGLATAILGINPGIEFRGGSEFTVSNVSSTEQQPAYDALKSAGVEQGVRVSTVGTSAVRVQTQQLGDSDTYRVNEALAKAYGVSEADVTSTFIGPAWGSGVTQKALMSLGIFLLFVSLLMTIYFRNWRMAAAALFALMHDMFVLAGFFALTQIEVSPATVIGFLTILAYSLYDTVVVFDKVRELTKGYTAQYRFSFGELVNLAVNQTFVRSINTSVVALLPVTSILVIGTWLLGAGTLLDIALALFVGMIAGAFSSLFIAPPTLTWLHDRAKRGAEHNAAVQARRALQAEGSTEDKEHVATAAAVRVAPMQSGEHKGQKAQPRRKPRSKR</sequence>
<keyword evidence="13" id="KW-1185">Reference proteome</keyword>
<feature type="transmembrane region" description="Helical" evidence="9">
    <location>
        <begin position="26"/>
        <end position="47"/>
    </location>
</feature>
<comment type="caution">
    <text evidence="12">The sequence shown here is derived from an EMBL/GenBank/DDBJ whole genome shotgun (WGS) entry which is preliminary data.</text>
</comment>
<proteinExistence type="inferred from homology"/>
<feature type="transmembrane region" description="Helical" evidence="9">
    <location>
        <begin position="142"/>
        <end position="161"/>
    </location>
</feature>
<dbReference type="InterPro" id="IPR048634">
    <property type="entry name" value="SecD_SecF_C"/>
</dbReference>